<name>A0A4S3B1V3_9ENTE</name>
<evidence type="ECO:0000259" key="4">
    <source>
        <dbReference type="Pfam" id="PF00144"/>
    </source>
</evidence>
<keyword evidence="5" id="KW-0378">Hydrolase</keyword>
<keyword evidence="2 3" id="KW-0472">Membrane</keyword>
<protein>
    <submittedName>
        <fullName evidence="5">Class A beta-lactamase-related serine hydrolase</fullName>
    </submittedName>
</protein>
<comment type="subcellular location">
    <subcellularLocation>
        <location evidence="1">Membrane</location>
    </subcellularLocation>
</comment>
<dbReference type="Proteomes" id="UP000310506">
    <property type="component" value="Unassembled WGS sequence"/>
</dbReference>
<dbReference type="InterPro" id="IPR050491">
    <property type="entry name" value="AmpC-like"/>
</dbReference>
<dbReference type="InterPro" id="IPR001466">
    <property type="entry name" value="Beta-lactam-related"/>
</dbReference>
<dbReference type="PANTHER" id="PTHR46825">
    <property type="entry name" value="D-ALANYL-D-ALANINE-CARBOXYPEPTIDASE/ENDOPEPTIDASE AMPH"/>
    <property type="match status" value="1"/>
</dbReference>
<dbReference type="InterPro" id="IPR012338">
    <property type="entry name" value="Beta-lactam/transpept-like"/>
</dbReference>
<evidence type="ECO:0000256" key="3">
    <source>
        <dbReference type="SAM" id="Phobius"/>
    </source>
</evidence>
<gene>
    <name evidence="5" type="ORF">ESZ54_09085</name>
</gene>
<dbReference type="Gene3D" id="3.40.710.10">
    <property type="entry name" value="DD-peptidase/beta-lactamase superfamily"/>
    <property type="match status" value="1"/>
</dbReference>
<dbReference type="RefSeq" id="WP_136137357.1">
    <property type="nucleotide sequence ID" value="NZ_SDGV01000018.1"/>
</dbReference>
<keyword evidence="3" id="KW-0812">Transmembrane</keyword>
<dbReference type="EMBL" id="SDGV01000018">
    <property type="protein sequence ID" value="THB60732.1"/>
    <property type="molecule type" value="Genomic_DNA"/>
</dbReference>
<dbReference type="GO" id="GO:0016787">
    <property type="term" value="F:hydrolase activity"/>
    <property type="evidence" value="ECO:0007669"/>
    <property type="project" value="UniProtKB-KW"/>
</dbReference>
<dbReference type="GO" id="GO:0016020">
    <property type="term" value="C:membrane"/>
    <property type="evidence" value="ECO:0007669"/>
    <property type="project" value="UniProtKB-SubCell"/>
</dbReference>
<organism evidence="5 6">
    <name type="scientific">Vagococcus silagei</name>
    <dbReference type="NCBI Taxonomy" id="2508885"/>
    <lineage>
        <taxon>Bacteria</taxon>
        <taxon>Bacillati</taxon>
        <taxon>Bacillota</taxon>
        <taxon>Bacilli</taxon>
        <taxon>Lactobacillales</taxon>
        <taxon>Enterococcaceae</taxon>
        <taxon>Vagococcus</taxon>
    </lineage>
</organism>
<keyword evidence="6" id="KW-1185">Reference proteome</keyword>
<keyword evidence="3" id="KW-1133">Transmembrane helix</keyword>
<sequence>MKSKRKVIGMLAILSVGIILFGVYVGNYFGNYFGKETAFNQTKRQEIDQLVKDSHLKGNVALIQNQKLVYQQSYGYADADKKIKNSITDAFPIASLQKRMTAIVIAQLIEEDKLSYETTLSEFYPDIERSDEVTIRQLIDHRSGYFMPEIAPDHVLKTEDEQFEYSVATTEFGVIGNAQYSNGNYTFLARIISDIEQDRYQNVVKRRIFKPLKLEHTYFWDELPTNEKLAKEYFYEDHDYGTETQIASIELFSSLLGAGNIMMTIQDLATFELSLGTEKLLSEETMKELFGWSKMDEFMNKNIRGNISENGTMGGFDSYVYGSSDTNHMVIWLTNQLPETDAQTLIKSIYQTMRYD</sequence>
<evidence type="ECO:0000313" key="5">
    <source>
        <dbReference type="EMBL" id="THB60732.1"/>
    </source>
</evidence>
<evidence type="ECO:0000313" key="6">
    <source>
        <dbReference type="Proteomes" id="UP000310506"/>
    </source>
</evidence>
<dbReference type="PANTHER" id="PTHR46825:SF11">
    <property type="entry name" value="PENICILLIN-BINDING PROTEIN 4"/>
    <property type="match status" value="1"/>
</dbReference>
<reference evidence="5 6" key="1">
    <citation type="submission" date="2019-01" db="EMBL/GenBank/DDBJ databases">
        <title>Vagococcus silagei sp. nov. isolated from brewer's grain.</title>
        <authorList>
            <person name="Guu J.-R."/>
        </authorList>
    </citation>
    <scope>NUCLEOTIDE SEQUENCE [LARGE SCALE GENOMIC DNA]</scope>
    <source>
        <strain evidence="5 6">2B-2</strain>
    </source>
</reference>
<feature type="transmembrane region" description="Helical" evidence="3">
    <location>
        <begin position="7"/>
        <end position="29"/>
    </location>
</feature>
<evidence type="ECO:0000256" key="1">
    <source>
        <dbReference type="ARBA" id="ARBA00004370"/>
    </source>
</evidence>
<dbReference type="OrthoDB" id="2157616at2"/>
<feature type="domain" description="Beta-lactamase-related" evidence="4">
    <location>
        <begin position="46"/>
        <end position="344"/>
    </location>
</feature>
<dbReference type="Pfam" id="PF00144">
    <property type="entry name" value="Beta-lactamase"/>
    <property type="match status" value="1"/>
</dbReference>
<dbReference type="SUPFAM" id="SSF56601">
    <property type="entry name" value="beta-lactamase/transpeptidase-like"/>
    <property type="match status" value="1"/>
</dbReference>
<accession>A0A4S3B1V3</accession>
<comment type="caution">
    <text evidence="5">The sequence shown here is derived from an EMBL/GenBank/DDBJ whole genome shotgun (WGS) entry which is preliminary data.</text>
</comment>
<evidence type="ECO:0000256" key="2">
    <source>
        <dbReference type="ARBA" id="ARBA00023136"/>
    </source>
</evidence>
<dbReference type="AlphaFoldDB" id="A0A4S3B1V3"/>
<proteinExistence type="predicted"/>